<dbReference type="GeneID" id="63710886"/>
<dbReference type="PANTHER" id="PTHR10408">
    <property type="entry name" value="STEROL O-ACYLTRANSFERASE"/>
    <property type="match status" value="1"/>
</dbReference>
<keyword evidence="2" id="KW-0808">Transferase</keyword>
<evidence type="ECO:0000313" key="6">
    <source>
        <dbReference type="Proteomes" id="UP000070168"/>
    </source>
</evidence>
<keyword evidence="3" id="KW-0256">Endoplasmic reticulum</keyword>
<comment type="subcellular location">
    <subcellularLocation>
        <location evidence="1">Endoplasmic reticulum membrane</location>
        <topology evidence="1">Multi-pass membrane protein</topology>
    </subcellularLocation>
</comment>
<dbReference type="PANTHER" id="PTHR10408:SF9">
    <property type="entry name" value="STEROL O-ACYLTRANSFERASE 2-RELATED"/>
    <property type="match status" value="1"/>
</dbReference>
<evidence type="ECO:0000256" key="1">
    <source>
        <dbReference type="ARBA" id="ARBA00004477"/>
    </source>
</evidence>
<proteinExistence type="predicted"/>
<dbReference type="OrthoDB" id="4361969at2759"/>
<dbReference type="GO" id="GO:0005789">
    <property type="term" value="C:endoplasmic reticulum membrane"/>
    <property type="evidence" value="ECO:0007669"/>
    <property type="project" value="UniProtKB-SubCell"/>
</dbReference>
<dbReference type="Proteomes" id="UP000070168">
    <property type="component" value="Unassembled WGS sequence"/>
</dbReference>
<gene>
    <name evidence="5" type="ORF">PGRI_078720</name>
</gene>
<keyword evidence="4" id="KW-0012">Acyltransferase</keyword>
<reference evidence="5 6" key="1">
    <citation type="journal article" date="2016" name="BMC Genomics">
        <title>Genome sequencing and secondary metabolism of the postharvest pathogen Penicillium griseofulvum.</title>
        <authorList>
            <person name="Banani H."/>
            <person name="Marcet-Houben M."/>
            <person name="Ballester A.R."/>
            <person name="Abbruscato P."/>
            <person name="Gonzalez-Candelas L."/>
            <person name="Gabaldon T."/>
            <person name="Spadaro D."/>
        </authorList>
    </citation>
    <scope>NUCLEOTIDE SEQUENCE [LARGE SCALE GENOMIC DNA]</scope>
    <source>
        <strain evidence="5 6">PG3</strain>
    </source>
</reference>
<evidence type="ECO:0000313" key="5">
    <source>
        <dbReference type="EMBL" id="KXG54728.1"/>
    </source>
</evidence>
<dbReference type="GO" id="GO:0034737">
    <property type="term" value="F:ergosterol O-acyltransferase activity"/>
    <property type="evidence" value="ECO:0007669"/>
    <property type="project" value="TreeGrafter"/>
</dbReference>
<protein>
    <submittedName>
        <fullName evidence="5">Uncharacterized protein</fullName>
    </submittedName>
</protein>
<dbReference type="STRING" id="5078.A0A135M0J1"/>
<comment type="caution">
    <text evidence="5">The sequence shown here is derived from an EMBL/GenBank/DDBJ whole genome shotgun (WGS) entry which is preliminary data.</text>
</comment>
<organism evidence="5 6">
    <name type="scientific">Penicillium patulum</name>
    <name type="common">Penicillium griseofulvum</name>
    <dbReference type="NCBI Taxonomy" id="5078"/>
    <lineage>
        <taxon>Eukaryota</taxon>
        <taxon>Fungi</taxon>
        <taxon>Dikarya</taxon>
        <taxon>Ascomycota</taxon>
        <taxon>Pezizomycotina</taxon>
        <taxon>Eurotiomycetes</taxon>
        <taxon>Eurotiomycetidae</taxon>
        <taxon>Eurotiales</taxon>
        <taxon>Aspergillaceae</taxon>
        <taxon>Penicillium</taxon>
    </lineage>
</organism>
<keyword evidence="6" id="KW-1185">Reference proteome</keyword>
<evidence type="ECO:0000256" key="4">
    <source>
        <dbReference type="ARBA" id="ARBA00023315"/>
    </source>
</evidence>
<evidence type="ECO:0000256" key="3">
    <source>
        <dbReference type="ARBA" id="ARBA00022824"/>
    </source>
</evidence>
<accession>A0A135M0J1</accession>
<dbReference type="GO" id="GO:0008204">
    <property type="term" value="P:ergosterol metabolic process"/>
    <property type="evidence" value="ECO:0007669"/>
    <property type="project" value="TreeGrafter"/>
</dbReference>
<dbReference type="RefSeq" id="XP_040653263.1">
    <property type="nucleotide sequence ID" value="XM_040795586.1"/>
</dbReference>
<evidence type="ECO:0000256" key="2">
    <source>
        <dbReference type="ARBA" id="ARBA00022679"/>
    </source>
</evidence>
<name>A0A135M0J1_PENPA</name>
<dbReference type="InterPro" id="IPR014371">
    <property type="entry name" value="Oat_ACAT_DAG_ARE"/>
</dbReference>
<dbReference type="EMBL" id="LHQR01000013">
    <property type="protein sequence ID" value="KXG54728.1"/>
    <property type="molecule type" value="Genomic_DNA"/>
</dbReference>
<dbReference type="AlphaFoldDB" id="A0A135M0J1"/>
<sequence>MLKASLDQIKAKEIGLAVSTETGHSSAVNMELNTEITNFKRKDFTRRSSNLQTYSPSHGTNQPSSLIRTIETGVPFKLNQVKSIGELLEQEIEILSEGLKGRCSLTNNHYPYNLTMKDICDFMSLPTLVYELEYPWTKKIGWLYVAEKTLATFSIIMVMIAVSQIVDIPGGDGYVAYERGGNDRAAETTGISSTVT</sequence>